<evidence type="ECO:0000313" key="6">
    <source>
        <dbReference type="EMBL" id="MCM2578793.1"/>
    </source>
</evidence>
<evidence type="ECO:0000259" key="5">
    <source>
        <dbReference type="Pfam" id="PF01494"/>
    </source>
</evidence>
<reference evidence="6" key="1">
    <citation type="journal article" date="2023" name="Int. J. Syst. Evol. Microbiol.">
        <title>Streptomyces meridianus sp. nov. isolated from brackish water of the Tagus estuary in Alcochete, Portugal.</title>
        <authorList>
            <person name="Santos J.D.N."/>
            <person name="Klimek D."/>
            <person name="Calusinska M."/>
            <person name="Lobo Da Cunha A."/>
            <person name="Catita J."/>
            <person name="Goncalves H."/>
            <person name="Gonzalez I."/>
            <person name="Reyes F."/>
            <person name="Lage O.M."/>
        </authorList>
    </citation>
    <scope>NUCLEOTIDE SEQUENCE</scope>
    <source>
        <strain evidence="6">MTZ3.1</strain>
    </source>
</reference>
<dbReference type="Pfam" id="PF01494">
    <property type="entry name" value="FAD_binding_3"/>
    <property type="match status" value="1"/>
</dbReference>
<evidence type="ECO:0000313" key="7">
    <source>
        <dbReference type="Proteomes" id="UP001167160"/>
    </source>
</evidence>
<gene>
    <name evidence="6" type="ORF">M1E25_15785</name>
</gene>
<feature type="domain" description="FAD-binding" evidence="5">
    <location>
        <begin position="3"/>
        <end position="354"/>
    </location>
</feature>
<accession>A0ABT0XA50</accession>
<feature type="region of interest" description="Disordered" evidence="4">
    <location>
        <begin position="87"/>
        <end position="114"/>
    </location>
</feature>
<dbReference type="SUPFAM" id="SSF51905">
    <property type="entry name" value="FAD/NAD(P)-binding domain"/>
    <property type="match status" value="1"/>
</dbReference>
<name>A0ABT0XA50_9ACTN</name>
<dbReference type="Gene3D" id="3.50.50.60">
    <property type="entry name" value="FAD/NAD(P)-binding domain"/>
    <property type="match status" value="1"/>
</dbReference>
<organism evidence="6 7">
    <name type="scientific">Streptomyces meridianus</name>
    <dbReference type="NCBI Taxonomy" id="2938945"/>
    <lineage>
        <taxon>Bacteria</taxon>
        <taxon>Bacillati</taxon>
        <taxon>Actinomycetota</taxon>
        <taxon>Actinomycetes</taxon>
        <taxon>Kitasatosporales</taxon>
        <taxon>Streptomycetaceae</taxon>
        <taxon>Streptomyces</taxon>
    </lineage>
</organism>
<dbReference type="RefSeq" id="WP_251415840.1">
    <property type="nucleotide sequence ID" value="NZ_JAMQGM010000033.1"/>
</dbReference>
<proteinExistence type="predicted"/>
<comment type="cofactor">
    <cofactor evidence="1">
        <name>FAD</name>
        <dbReference type="ChEBI" id="CHEBI:57692"/>
    </cofactor>
</comment>
<keyword evidence="7" id="KW-1185">Reference proteome</keyword>
<dbReference type="InterPro" id="IPR050641">
    <property type="entry name" value="RIFMO-like"/>
</dbReference>
<dbReference type="InterPro" id="IPR036188">
    <property type="entry name" value="FAD/NAD-bd_sf"/>
</dbReference>
<evidence type="ECO:0000256" key="1">
    <source>
        <dbReference type="ARBA" id="ARBA00001974"/>
    </source>
</evidence>
<dbReference type="PRINTS" id="PR00420">
    <property type="entry name" value="RNGMNOXGNASE"/>
</dbReference>
<evidence type="ECO:0000256" key="4">
    <source>
        <dbReference type="SAM" id="MobiDB-lite"/>
    </source>
</evidence>
<evidence type="ECO:0000256" key="2">
    <source>
        <dbReference type="ARBA" id="ARBA00022630"/>
    </source>
</evidence>
<dbReference type="Gene3D" id="3.30.70.2450">
    <property type="match status" value="1"/>
</dbReference>
<dbReference type="GO" id="GO:0004497">
    <property type="term" value="F:monooxygenase activity"/>
    <property type="evidence" value="ECO:0007669"/>
    <property type="project" value="UniProtKB-KW"/>
</dbReference>
<evidence type="ECO:0000256" key="3">
    <source>
        <dbReference type="ARBA" id="ARBA00022827"/>
    </source>
</evidence>
<keyword evidence="6" id="KW-0560">Oxidoreductase</keyword>
<keyword evidence="3" id="KW-0274">FAD</keyword>
<protein>
    <submittedName>
        <fullName evidence="6">FAD-dependent monooxygenase</fullName>
    </submittedName>
</protein>
<comment type="caution">
    <text evidence="6">The sequence shown here is derived from an EMBL/GenBank/DDBJ whole genome shotgun (WGS) entry which is preliminary data.</text>
</comment>
<dbReference type="PANTHER" id="PTHR43004:SF19">
    <property type="entry name" value="BINDING MONOOXYGENASE, PUTATIVE (JCVI)-RELATED"/>
    <property type="match status" value="1"/>
</dbReference>
<dbReference type="EMBL" id="JAMQGM010000033">
    <property type="protein sequence ID" value="MCM2578793.1"/>
    <property type="molecule type" value="Genomic_DNA"/>
</dbReference>
<sequence length="555" mass="59157">MDPVIIVGAGPVGLALALDLSLRRIPVIVLDTGNGREERRLSRTALLRPDTAGFLQRLGCSPAPHEAVHWSAWRTVRRRQLVHRTEFADPTSGTSGMSPAAPDLPAPGSSSPLHLPQHVLTRRLREALAAQPLAQLVTDSRVDGLETDADGVAVHTRGPNGTWWRGSYVVGCDGSRSAVRKLLDVRFPGRTAVERHAVAAVRVDLPWPGEAVLHRSPPRGGEVMARPLPDGVWRLDWLLPPRGELVTPEALVTRIRDTLGSWNEPAGEVPPYELLDTGVHTIHHRLARRWRVGRVFLAGDAAHLLGALGTQGLDEGLRDAANLAWKLARAWHHGDGLRLLDSYQAERRGAVSARLRAADQFLPLVRARGGWAAIRRALPGASRVQDAALTDGHLGRGTLGSAPVYALSPLAPPAPAGSTHVTTPVGAPVSDVVVTAPDGSPVRLHDRLGGDLLVVLVAPGTGVWDRRHWLTAGLMPRLAAAVAALPMSAELLVTESYPGAAAHTVLLVRPDGHLVAAMAGVRPAELYACADAVRGGTEALEQGDGIEDAKARSRR</sequence>
<dbReference type="InterPro" id="IPR002938">
    <property type="entry name" value="FAD-bd"/>
</dbReference>
<keyword evidence="6" id="KW-0503">Monooxygenase</keyword>
<dbReference type="Proteomes" id="UP001167160">
    <property type="component" value="Unassembled WGS sequence"/>
</dbReference>
<dbReference type="PANTHER" id="PTHR43004">
    <property type="entry name" value="TRK SYSTEM POTASSIUM UPTAKE PROTEIN"/>
    <property type="match status" value="1"/>
</dbReference>
<dbReference type="Gene3D" id="3.40.30.120">
    <property type="match status" value="1"/>
</dbReference>
<keyword evidence="2" id="KW-0285">Flavoprotein</keyword>